<dbReference type="RefSeq" id="WP_184308723.1">
    <property type="nucleotide sequence ID" value="NZ_JACHXU010000027.1"/>
</dbReference>
<name>A0A7W5E4X7_9BACT</name>
<dbReference type="PANTHER" id="PTHR30273">
    <property type="entry name" value="PERIPLASMIC SIGNAL SENSOR AND SIGMA FACTOR ACTIVATOR FECR-RELATED"/>
    <property type="match status" value="1"/>
</dbReference>
<dbReference type="GO" id="GO:0016989">
    <property type="term" value="F:sigma factor antagonist activity"/>
    <property type="evidence" value="ECO:0007669"/>
    <property type="project" value="TreeGrafter"/>
</dbReference>
<organism evidence="6 7">
    <name type="scientific">Aporhodopirellula rubra</name>
    <dbReference type="NCBI Taxonomy" id="980271"/>
    <lineage>
        <taxon>Bacteria</taxon>
        <taxon>Pseudomonadati</taxon>
        <taxon>Planctomycetota</taxon>
        <taxon>Planctomycetia</taxon>
        <taxon>Pirellulales</taxon>
        <taxon>Pirellulaceae</taxon>
        <taxon>Aporhodopirellula</taxon>
    </lineage>
</organism>
<reference evidence="6 7" key="1">
    <citation type="submission" date="2020-08" db="EMBL/GenBank/DDBJ databases">
        <title>Genomic Encyclopedia of Type Strains, Phase III (KMG-III): the genomes of soil and plant-associated and newly described type strains.</title>
        <authorList>
            <person name="Whitman W."/>
        </authorList>
    </citation>
    <scope>NUCLEOTIDE SEQUENCE [LARGE SCALE GENOMIC DNA]</scope>
    <source>
        <strain evidence="6 7">CECT 8075</strain>
    </source>
</reference>
<dbReference type="InterPro" id="IPR012373">
    <property type="entry name" value="Ferrdict_sens_TM"/>
</dbReference>
<evidence type="ECO:0000256" key="2">
    <source>
        <dbReference type="ARBA" id="ARBA00023157"/>
    </source>
</evidence>
<feature type="region of interest" description="Disordered" evidence="3">
    <location>
        <begin position="131"/>
        <end position="154"/>
    </location>
</feature>
<feature type="transmembrane region" description="Helical" evidence="4">
    <location>
        <begin position="102"/>
        <end position="121"/>
    </location>
</feature>
<dbReference type="InterPro" id="IPR006558">
    <property type="entry name" value="LamG-like"/>
</dbReference>
<keyword evidence="4" id="KW-0812">Transmembrane</keyword>
<keyword evidence="4" id="KW-1133">Transmembrane helix</keyword>
<evidence type="ECO:0000256" key="1">
    <source>
        <dbReference type="ARBA" id="ARBA00022729"/>
    </source>
</evidence>
<dbReference type="PANTHER" id="PTHR30273:SF2">
    <property type="entry name" value="PROTEIN FECR"/>
    <property type="match status" value="1"/>
</dbReference>
<dbReference type="InterPro" id="IPR013320">
    <property type="entry name" value="ConA-like_dom_sf"/>
</dbReference>
<evidence type="ECO:0000313" key="6">
    <source>
        <dbReference type="EMBL" id="MBB3209824.1"/>
    </source>
</evidence>
<dbReference type="Gene3D" id="2.60.120.200">
    <property type="match status" value="1"/>
</dbReference>
<sequence>MNNPFEELEGLLSEWEAGTLDDRGVERFREILRDDEAARVHFARLQTFNMVLMSEAGSGESMAMPTQTQSRAVPETVAKTAESSVGASTSEIANVPDRSARVLAFVVGALAASLLVAAFLWRPGRDAAFAGTDERPSATSVDEGNAPASEPSSRGVAMVTQLVGVNSHADGRALTTGQALVPGDFEIERGLVQIEFFCGATVVLEGPAQLELVTSDLARLSHGKLRAQVPPAAQGFTIEADDLRVVDLGTEFGVAVSADGADVEVFDGEVEVHHANDPARLLEKGDAVMHDRGGSFEKATARPDRFVDIESFHQQVSTRQSNRFEAWKRWSESFRKDPRLIAYYDFDDPGRWNRRLPCRIEPVNRGLDGAIVGAVPSKGRWDDKSSLEFKHPGDRVRVSIPGEYRSLSFSAWVRIDSLDRWYNSLFLTDEYNEGEPHWQILDTGQLYFSVRKQGAGTGTNNKRKVLSPVFWEPSLSGKWLHLSTTYDVDQCVVRHYLNGELLHEQSIPPDQVATTTRFGPSTIGNWTRPNRPDLDFAIRNLNGSIDEFAIFSEALSASEIQEMYDHGKP</sequence>
<evidence type="ECO:0000313" key="7">
    <source>
        <dbReference type="Proteomes" id="UP000536179"/>
    </source>
</evidence>
<accession>A0A7W5E4X7</accession>
<protein>
    <recommendedName>
        <fullName evidence="5">LamG-like jellyroll fold domain-containing protein</fullName>
    </recommendedName>
</protein>
<dbReference type="EMBL" id="JACHXU010000027">
    <property type="protein sequence ID" value="MBB3209824.1"/>
    <property type="molecule type" value="Genomic_DNA"/>
</dbReference>
<dbReference type="Pfam" id="PF04773">
    <property type="entry name" value="FecR"/>
    <property type="match status" value="1"/>
</dbReference>
<evidence type="ECO:0000256" key="4">
    <source>
        <dbReference type="SAM" id="Phobius"/>
    </source>
</evidence>
<dbReference type="SMART" id="SM00560">
    <property type="entry name" value="LamGL"/>
    <property type="match status" value="1"/>
</dbReference>
<dbReference type="SUPFAM" id="SSF49899">
    <property type="entry name" value="Concanavalin A-like lectins/glucanases"/>
    <property type="match status" value="1"/>
</dbReference>
<evidence type="ECO:0000256" key="3">
    <source>
        <dbReference type="SAM" id="MobiDB-lite"/>
    </source>
</evidence>
<keyword evidence="1" id="KW-0732">Signal</keyword>
<dbReference type="Proteomes" id="UP000536179">
    <property type="component" value="Unassembled WGS sequence"/>
</dbReference>
<keyword evidence="7" id="KW-1185">Reference proteome</keyword>
<evidence type="ECO:0000259" key="5">
    <source>
        <dbReference type="SMART" id="SM00560"/>
    </source>
</evidence>
<comment type="caution">
    <text evidence="6">The sequence shown here is derived from an EMBL/GenBank/DDBJ whole genome shotgun (WGS) entry which is preliminary data.</text>
</comment>
<feature type="domain" description="LamG-like jellyroll fold" evidence="5">
    <location>
        <begin position="405"/>
        <end position="558"/>
    </location>
</feature>
<keyword evidence="4" id="KW-0472">Membrane</keyword>
<dbReference type="InterPro" id="IPR006860">
    <property type="entry name" value="FecR"/>
</dbReference>
<dbReference type="Gene3D" id="2.60.120.1440">
    <property type="match status" value="1"/>
</dbReference>
<keyword evidence="2" id="KW-1015">Disulfide bond</keyword>
<dbReference type="AlphaFoldDB" id="A0A7W5E4X7"/>
<dbReference type="Pfam" id="PF13385">
    <property type="entry name" value="Laminin_G_3"/>
    <property type="match status" value="1"/>
</dbReference>
<gene>
    <name evidence="6" type="ORF">FHS27_005664</name>
</gene>
<proteinExistence type="predicted"/>